<dbReference type="SUPFAM" id="SSF55874">
    <property type="entry name" value="ATPase domain of HSP90 chaperone/DNA topoisomerase II/histidine kinase"/>
    <property type="match status" value="1"/>
</dbReference>
<dbReference type="Pfam" id="PF06580">
    <property type="entry name" value="His_kinase"/>
    <property type="match status" value="1"/>
</dbReference>
<evidence type="ECO:0000256" key="11">
    <source>
        <dbReference type="ARBA" id="ARBA00022989"/>
    </source>
</evidence>
<keyword evidence="12" id="KW-0902">Two-component regulatory system</keyword>
<evidence type="ECO:0000256" key="2">
    <source>
        <dbReference type="ARBA" id="ARBA00004651"/>
    </source>
</evidence>
<dbReference type="InterPro" id="IPR003594">
    <property type="entry name" value="HATPase_dom"/>
</dbReference>
<evidence type="ECO:0000256" key="4">
    <source>
        <dbReference type="ARBA" id="ARBA00022475"/>
    </source>
</evidence>
<dbReference type="PROSITE" id="PS50109">
    <property type="entry name" value="HIS_KIN"/>
    <property type="match status" value="1"/>
</dbReference>
<dbReference type="EC" id="2.7.13.3" evidence="3"/>
<feature type="domain" description="Histidine kinase" evidence="16">
    <location>
        <begin position="474"/>
        <end position="586"/>
    </location>
</feature>
<dbReference type="InterPro" id="IPR010559">
    <property type="entry name" value="Sig_transdc_His_kin_internal"/>
</dbReference>
<dbReference type="Gene3D" id="3.30.450.20">
    <property type="entry name" value="PAS domain"/>
    <property type="match status" value="2"/>
</dbReference>
<keyword evidence="7 15" id="KW-0812">Transmembrane</keyword>
<accession>A0A3A6PY01</accession>
<dbReference type="AlphaFoldDB" id="A0A3A6PY01"/>
<evidence type="ECO:0000313" key="18">
    <source>
        <dbReference type="EMBL" id="RJX38714.1"/>
    </source>
</evidence>
<comment type="caution">
    <text evidence="18">The sequence shown here is derived from an EMBL/GenBank/DDBJ whole genome shotgun (WGS) entry which is preliminary data.</text>
</comment>
<keyword evidence="6" id="KW-0808">Transferase</keyword>
<feature type="coiled-coil region" evidence="14">
    <location>
        <begin position="344"/>
        <end position="378"/>
    </location>
</feature>
<dbReference type="SMART" id="SM00387">
    <property type="entry name" value="HATPase_c"/>
    <property type="match status" value="1"/>
</dbReference>
<feature type="transmembrane region" description="Helical" evidence="15">
    <location>
        <begin position="286"/>
        <end position="310"/>
    </location>
</feature>
<dbReference type="PANTHER" id="PTHR34220:SF7">
    <property type="entry name" value="SENSOR HISTIDINE KINASE YPDA"/>
    <property type="match status" value="1"/>
</dbReference>
<name>A0A3A6PY01_9BACL</name>
<keyword evidence="8" id="KW-0547">Nucleotide-binding</keyword>
<reference evidence="18 19" key="1">
    <citation type="submission" date="2018-09" db="EMBL/GenBank/DDBJ databases">
        <title>Paenibacillus aracenensis nov. sp. isolated from a cave in southern Spain.</title>
        <authorList>
            <person name="Jurado V."/>
            <person name="Gutierrez-Patricio S."/>
            <person name="Gonzalez-Pimentel J.L."/>
            <person name="Miller A.Z."/>
            <person name="Laiz L."/>
            <person name="Saiz-Jimenez C."/>
        </authorList>
    </citation>
    <scope>NUCLEOTIDE SEQUENCE [LARGE SCALE GENOMIC DNA]</scope>
    <source>
        <strain evidence="18 19">JCM 19203</strain>
    </source>
</reference>
<evidence type="ECO:0000256" key="1">
    <source>
        <dbReference type="ARBA" id="ARBA00000085"/>
    </source>
</evidence>
<dbReference type="Proteomes" id="UP000267798">
    <property type="component" value="Unassembled WGS sequence"/>
</dbReference>
<evidence type="ECO:0000256" key="10">
    <source>
        <dbReference type="ARBA" id="ARBA00022840"/>
    </source>
</evidence>
<comment type="catalytic activity">
    <reaction evidence="1">
        <text>ATP + protein L-histidine = ADP + protein N-phospho-L-histidine.</text>
        <dbReference type="EC" id="2.7.13.3"/>
    </reaction>
</comment>
<evidence type="ECO:0000256" key="6">
    <source>
        <dbReference type="ARBA" id="ARBA00022679"/>
    </source>
</evidence>
<evidence type="ECO:0000256" key="7">
    <source>
        <dbReference type="ARBA" id="ARBA00022692"/>
    </source>
</evidence>
<dbReference type="PANTHER" id="PTHR34220">
    <property type="entry name" value="SENSOR HISTIDINE KINASE YPDA"/>
    <property type="match status" value="1"/>
</dbReference>
<dbReference type="PROSITE" id="PS50885">
    <property type="entry name" value="HAMP"/>
    <property type="match status" value="1"/>
</dbReference>
<evidence type="ECO:0000256" key="15">
    <source>
        <dbReference type="SAM" id="Phobius"/>
    </source>
</evidence>
<keyword evidence="19" id="KW-1185">Reference proteome</keyword>
<keyword evidence="14" id="KW-0175">Coiled coil</keyword>
<dbReference type="InterPro" id="IPR036890">
    <property type="entry name" value="HATPase_C_sf"/>
</dbReference>
<dbReference type="InterPro" id="IPR003660">
    <property type="entry name" value="HAMP_dom"/>
</dbReference>
<dbReference type="Gene3D" id="6.10.340.10">
    <property type="match status" value="1"/>
</dbReference>
<dbReference type="OrthoDB" id="9776552at2"/>
<sequence length="593" mass="66689">MMRWISSSLKRKLSVFLLLAVLIPLLALGLFAYNMAATATEEKAKQSGTSILRQMATNMEFIVQDAENISLFLIGQKDVQQFLSGPGTDPVQQTKMIEFLSNLVYSKGYISDITIYPVHSSPPISNTTIFHTELPEADNRIEDFQSLSKFWTGKYVTDTATGTNNVISLVRPIRSLTSYKHLGTLVISVNERALTQILNQASISENGEVWLSNAEGTVLSGTGENSDQAGKLADLLMDSRLEKASGWLYDGTGDNKRTVIYDTVEGVDWTLTGIMPMEDFRNENSYVLKLMVAVIGVSMLIASILVLYFVQRITNPLMMLTSFMKNSNPEDSFQTYPVESMDEVGQLVRSYNKLSDRIAQLTEQVKQEESSKKEADMQALQAQINPHFLYNTLSSIHWMALMNRDDKIADMVGSLSDFLRFSLNKGEEFCSVEQEVAHAKHYANIQSIRFPGKFWIKLDIDPDLNGERMLKLLLQPLIENALIHGIQQQPEAGEIKVTAERAEGRMLFSVEDNGAGMPPEKLSEIRQELHGPEDQKRDMERLERGSYGLRNVHKRLQLHYGMESGLRIESAYQEGTKVTFAIPLALKEEAELE</sequence>
<proteinExistence type="predicted"/>
<evidence type="ECO:0000256" key="9">
    <source>
        <dbReference type="ARBA" id="ARBA00022777"/>
    </source>
</evidence>
<evidence type="ECO:0000256" key="14">
    <source>
        <dbReference type="SAM" id="Coils"/>
    </source>
</evidence>
<evidence type="ECO:0000256" key="12">
    <source>
        <dbReference type="ARBA" id="ARBA00023012"/>
    </source>
</evidence>
<keyword evidence="13 15" id="KW-0472">Membrane</keyword>
<evidence type="ECO:0000259" key="16">
    <source>
        <dbReference type="PROSITE" id="PS50109"/>
    </source>
</evidence>
<dbReference type="InterPro" id="IPR005467">
    <property type="entry name" value="His_kinase_dom"/>
</dbReference>
<evidence type="ECO:0000256" key="8">
    <source>
        <dbReference type="ARBA" id="ARBA00022741"/>
    </source>
</evidence>
<dbReference type="GO" id="GO:0005524">
    <property type="term" value="F:ATP binding"/>
    <property type="evidence" value="ECO:0007669"/>
    <property type="project" value="UniProtKB-KW"/>
</dbReference>
<evidence type="ECO:0000256" key="5">
    <source>
        <dbReference type="ARBA" id="ARBA00022553"/>
    </source>
</evidence>
<dbReference type="EMBL" id="QXQB01000003">
    <property type="protein sequence ID" value="RJX38714.1"/>
    <property type="molecule type" value="Genomic_DNA"/>
</dbReference>
<organism evidence="18 19">
    <name type="scientific">Paenibacillus pinisoli</name>
    <dbReference type="NCBI Taxonomy" id="1276110"/>
    <lineage>
        <taxon>Bacteria</taxon>
        <taxon>Bacillati</taxon>
        <taxon>Bacillota</taxon>
        <taxon>Bacilli</taxon>
        <taxon>Bacillales</taxon>
        <taxon>Paenibacillaceae</taxon>
        <taxon>Paenibacillus</taxon>
    </lineage>
</organism>
<dbReference type="SUPFAM" id="SSF158472">
    <property type="entry name" value="HAMP domain-like"/>
    <property type="match status" value="1"/>
</dbReference>
<dbReference type="InterPro" id="IPR033479">
    <property type="entry name" value="dCache_1"/>
</dbReference>
<dbReference type="Pfam" id="PF02518">
    <property type="entry name" value="HATPase_c"/>
    <property type="match status" value="1"/>
</dbReference>
<evidence type="ECO:0000313" key="19">
    <source>
        <dbReference type="Proteomes" id="UP000267798"/>
    </source>
</evidence>
<comment type="subcellular location">
    <subcellularLocation>
        <location evidence="2">Cell membrane</location>
        <topology evidence="2">Multi-pass membrane protein</topology>
    </subcellularLocation>
</comment>
<dbReference type="CDD" id="cd18774">
    <property type="entry name" value="PDC2_HK_sensor"/>
    <property type="match status" value="1"/>
</dbReference>
<protein>
    <recommendedName>
        <fullName evidence="3">histidine kinase</fullName>
        <ecNumber evidence="3">2.7.13.3</ecNumber>
    </recommendedName>
</protein>
<evidence type="ECO:0000259" key="17">
    <source>
        <dbReference type="PROSITE" id="PS50885"/>
    </source>
</evidence>
<dbReference type="InterPro" id="IPR050640">
    <property type="entry name" value="Bact_2-comp_sensor_kinase"/>
</dbReference>
<feature type="domain" description="HAMP" evidence="17">
    <location>
        <begin position="311"/>
        <end position="363"/>
    </location>
</feature>
<evidence type="ECO:0000256" key="13">
    <source>
        <dbReference type="ARBA" id="ARBA00023136"/>
    </source>
</evidence>
<keyword evidence="4" id="KW-1003">Cell membrane</keyword>
<keyword evidence="10" id="KW-0067">ATP-binding</keyword>
<gene>
    <name evidence="18" type="ORF">D3P09_14320</name>
</gene>
<keyword evidence="9 18" id="KW-0418">Kinase</keyword>
<keyword evidence="11 15" id="KW-1133">Transmembrane helix</keyword>
<dbReference type="GO" id="GO:0000155">
    <property type="term" value="F:phosphorelay sensor kinase activity"/>
    <property type="evidence" value="ECO:0007669"/>
    <property type="project" value="InterPro"/>
</dbReference>
<dbReference type="Pfam" id="PF02743">
    <property type="entry name" value="dCache_1"/>
    <property type="match status" value="1"/>
</dbReference>
<dbReference type="GO" id="GO:0005886">
    <property type="term" value="C:plasma membrane"/>
    <property type="evidence" value="ECO:0007669"/>
    <property type="project" value="UniProtKB-SubCell"/>
</dbReference>
<dbReference type="Gene3D" id="3.30.565.10">
    <property type="entry name" value="Histidine kinase-like ATPase, C-terminal domain"/>
    <property type="match status" value="1"/>
</dbReference>
<evidence type="ECO:0000256" key="3">
    <source>
        <dbReference type="ARBA" id="ARBA00012438"/>
    </source>
</evidence>
<keyword evidence="5" id="KW-0597">Phosphoprotein</keyword>